<dbReference type="PANTHER" id="PTHR40633">
    <property type="entry name" value="MATRIX PROTEIN, PUTATIVE (AFU_ORTHOLOGUE AFUA_8G05410)-RELATED"/>
    <property type="match status" value="1"/>
</dbReference>
<evidence type="ECO:0000259" key="4">
    <source>
        <dbReference type="Pfam" id="PF10342"/>
    </source>
</evidence>
<feature type="compositionally biased region" description="Basic and acidic residues" evidence="2">
    <location>
        <begin position="173"/>
        <end position="201"/>
    </location>
</feature>
<sequence length="228" mass="23674">MKLTITALATLLSSVLATVYINNPVADTVWPHDGSPVTITWISSDDSLLTGTVIVQLMDGEDANNLLPILTIASGVSADKKSVTFTPPKDLPGSTNYAVRITSSVDGPHYSHTFTAGDSSITQPFSSSSSKTSSETDNSSSSTKKTSDSSDEEQTDKSSKEEDTESSEEDSESETHSSEEESSSKESESESKSKSESKHSSSETSGAGCSSVVVGGLVGAAAVVAALF</sequence>
<comment type="caution">
    <text evidence="5">The sequence shown here is derived from an EMBL/GenBank/DDBJ whole genome shotgun (WGS) entry which is preliminary data.</text>
</comment>
<evidence type="ECO:0000313" key="5">
    <source>
        <dbReference type="EMBL" id="KAJ1646526.1"/>
    </source>
</evidence>
<name>A0A9W8CK36_9FUNG</name>
<proteinExistence type="predicted"/>
<evidence type="ECO:0000256" key="1">
    <source>
        <dbReference type="ARBA" id="ARBA00022729"/>
    </source>
</evidence>
<feature type="compositionally biased region" description="Polar residues" evidence="2">
    <location>
        <begin position="114"/>
        <end position="125"/>
    </location>
</feature>
<reference evidence="5" key="1">
    <citation type="submission" date="2022-07" db="EMBL/GenBank/DDBJ databases">
        <title>Phylogenomic reconstructions and comparative analyses of Kickxellomycotina fungi.</title>
        <authorList>
            <person name="Reynolds N.K."/>
            <person name="Stajich J.E."/>
            <person name="Barry K."/>
            <person name="Grigoriev I.V."/>
            <person name="Crous P."/>
            <person name="Smith M.E."/>
        </authorList>
    </citation>
    <scope>NUCLEOTIDE SEQUENCE</scope>
    <source>
        <strain evidence="5">NBRC 105413</strain>
    </source>
</reference>
<organism evidence="5 6">
    <name type="scientific">Coemansia asiatica</name>
    <dbReference type="NCBI Taxonomy" id="1052880"/>
    <lineage>
        <taxon>Eukaryota</taxon>
        <taxon>Fungi</taxon>
        <taxon>Fungi incertae sedis</taxon>
        <taxon>Zoopagomycota</taxon>
        <taxon>Kickxellomycotina</taxon>
        <taxon>Kickxellomycetes</taxon>
        <taxon>Kickxellales</taxon>
        <taxon>Kickxellaceae</taxon>
        <taxon>Coemansia</taxon>
    </lineage>
</organism>
<gene>
    <name evidence="5" type="ORF">LPJ64_001977</name>
</gene>
<feature type="domain" description="Yeast cell wall synthesis Kre9/Knh1-like N-terminal" evidence="4">
    <location>
        <begin position="24"/>
        <end position="115"/>
    </location>
</feature>
<evidence type="ECO:0000256" key="2">
    <source>
        <dbReference type="SAM" id="MobiDB-lite"/>
    </source>
</evidence>
<feature type="region of interest" description="Disordered" evidence="2">
    <location>
        <begin position="114"/>
        <end position="211"/>
    </location>
</feature>
<feature type="signal peptide" evidence="3">
    <location>
        <begin position="1"/>
        <end position="17"/>
    </location>
</feature>
<protein>
    <recommendedName>
        <fullName evidence="4">Yeast cell wall synthesis Kre9/Knh1-like N-terminal domain-containing protein</fullName>
    </recommendedName>
</protein>
<dbReference type="InterPro" id="IPR052982">
    <property type="entry name" value="SRP1/TIP1-like"/>
</dbReference>
<dbReference type="AlphaFoldDB" id="A0A9W8CK36"/>
<feature type="compositionally biased region" description="Low complexity" evidence="2">
    <location>
        <begin position="126"/>
        <end position="144"/>
    </location>
</feature>
<dbReference type="Proteomes" id="UP001145021">
    <property type="component" value="Unassembled WGS sequence"/>
</dbReference>
<dbReference type="InterPro" id="IPR018466">
    <property type="entry name" value="Kre9/Knh1-like_N"/>
</dbReference>
<feature type="chain" id="PRO_5040966099" description="Yeast cell wall synthesis Kre9/Knh1-like N-terminal domain-containing protein" evidence="3">
    <location>
        <begin position="18"/>
        <end position="228"/>
    </location>
</feature>
<feature type="compositionally biased region" description="Low complexity" evidence="2">
    <location>
        <begin position="202"/>
        <end position="211"/>
    </location>
</feature>
<accession>A0A9W8CK36</accession>
<evidence type="ECO:0000313" key="6">
    <source>
        <dbReference type="Proteomes" id="UP001145021"/>
    </source>
</evidence>
<dbReference type="EMBL" id="JANBOH010000057">
    <property type="protein sequence ID" value="KAJ1646526.1"/>
    <property type="molecule type" value="Genomic_DNA"/>
</dbReference>
<dbReference type="PANTHER" id="PTHR40633:SF1">
    <property type="entry name" value="GPI ANCHORED SERINE-THREONINE RICH PROTEIN (AFU_ORTHOLOGUE AFUA_1G03630)"/>
    <property type="match status" value="1"/>
</dbReference>
<keyword evidence="1 3" id="KW-0732">Signal</keyword>
<dbReference type="Pfam" id="PF10342">
    <property type="entry name" value="Kre9_KNH"/>
    <property type="match status" value="1"/>
</dbReference>
<keyword evidence="6" id="KW-1185">Reference proteome</keyword>
<feature type="compositionally biased region" description="Acidic residues" evidence="2">
    <location>
        <begin position="162"/>
        <end position="172"/>
    </location>
</feature>
<evidence type="ECO:0000256" key="3">
    <source>
        <dbReference type="SAM" id="SignalP"/>
    </source>
</evidence>